<evidence type="ECO:0000313" key="9">
    <source>
        <dbReference type="EMBL" id="CAB4820966.1"/>
    </source>
</evidence>
<dbReference type="SUPFAM" id="SSF103473">
    <property type="entry name" value="MFS general substrate transporter"/>
    <property type="match status" value="1"/>
</dbReference>
<dbReference type="PROSITE" id="PS50850">
    <property type="entry name" value="MFS"/>
    <property type="match status" value="1"/>
</dbReference>
<feature type="transmembrane region" description="Helical" evidence="7">
    <location>
        <begin position="368"/>
        <end position="393"/>
    </location>
</feature>
<keyword evidence="2" id="KW-0813">Transport</keyword>
<keyword evidence="6 7" id="KW-0472">Membrane</keyword>
<dbReference type="InterPro" id="IPR036259">
    <property type="entry name" value="MFS_trans_sf"/>
</dbReference>
<dbReference type="InterPro" id="IPR011701">
    <property type="entry name" value="MFS"/>
</dbReference>
<feature type="transmembrane region" description="Helical" evidence="7">
    <location>
        <begin position="80"/>
        <end position="100"/>
    </location>
</feature>
<feature type="transmembrane region" description="Helical" evidence="7">
    <location>
        <begin position="281"/>
        <end position="301"/>
    </location>
</feature>
<accession>A0A6J6ZMG1</accession>
<evidence type="ECO:0000256" key="4">
    <source>
        <dbReference type="ARBA" id="ARBA00022692"/>
    </source>
</evidence>
<feature type="transmembrane region" description="Helical" evidence="7">
    <location>
        <begin position="215"/>
        <end position="238"/>
    </location>
</feature>
<evidence type="ECO:0000256" key="3">
    <source>
        <dbReference type="ARBA" id="ARBA00022475"/>
    </source>
</evidence>
<evidence type="ECO:0000256" key="5">
    <source>
        <dbReference type="ARBA" id="ARBA00022989"/>
    </source>
</evidence>
<feature type="transmembrane region" description="Helical" evidence="7">
    <location>
        <begin position="12"/>
        <end position="38"/>
    </location>
</feature>
<reference evidence="9" key="1">
    <citation type="submission" date="2020-05" db="EMBL/GenBank/DDBJ databases">
        <authorList>
            <person name="Chiriac C."/>
            <person name="Salcher M."/>
            <person name="Ghai R."/>
            <person name="Kavagutti S V."/>
        </authorList>
    </citation>
    <scope>NUCLEOTIDE SEQUENCE</scope>
</reference>
<gene>
    <name evidence="9" type="ORF">UFOPK3046_01736</name>
</gene>
<feature type="transmembrane region" description="Helical" evidence="7">
    <location>
        <begin position="341"/>
        <end position="362"/>
    </location>
</feature>
<evidence type="ECO:0000256" key="7">
    <source>
        <dbReference type="SAM" id="Phobius"/>
    </source>
</evidence>
<feature type="transmembrane region" description="Helical" evidence="7">
    <location>
        <begin position="307"/>
        <end position="329"/>
    </location>
</feature>
<feature type="domain" description="Major facilitator superfamily (MFS) profile" evidence="8">
    <location>
        <begin position="1"/>
        <end position="398"/>
    </location>
</feature>
<protein>
    <submittedName>
        <fullName evidence="9">Unannotated protein</fullName>
    </submittedName>
</protein>
<sequence length="414" mass="42258">MIPARLEAPERSLRGLPVIAAAIVAAILPAFFLGSLSVEIRSEVGYGESAAGLVFASFFAASAVVSSRMGRWVDRFGPKIGLSTALAGTCLVNLAIALGARTLAALIALSAIAGICNATAQLGANVYIARNLPIHRQGIGFAVKQSAMPGAALIAGILLPSVALTLGWRWVFAIGSALGVAALIAVRVRVEPDSQPAQNRAHQVQRDTQRAPRGALVMLAVAAAFSTAAAITLGGFFVESTINSGVSPATAGYAFALGSLISILVRLLVGGYADRQPGNLLGVVAVMILIGSCTSLIFVAQTPTAHFIGLPLAFGAGWAWPGLFNLSVIRASPGFPGRATGITQTGVYVGGAVGPVLFGFAAEHWSYSAAWVLAAVLGVCAAAAVTLGQWLLVSGATRTRNDLAAVDRAHEVGS</sequence>
<dbReference type="GO" id="GO:0005886">
    <property type="term" value="C:plasma membrane"/>
    <property type="evidence" value="ECO:0007669"/>
    <property type="project" value="UniProtKB-SubCell"/>
</dbReference>
<comment type="subcellular location">
    <subcellularLocation>
        <location evidence="1">Cell membrane</location>
        <topology evidence="1">Multi-pass membrane protein</topology>
    </subcellularLocation>
</comment>
<dbReference type="InterPro" id="IPR050171">
    <property type="entry name" value="MFS_Transporters"/>
</dbReference>
<feature type="transmembrane region" description="Helical" evidence="7">
    <location>
        <begin position="250"/>
        <end position="269"/>
    </location>
</feature>
<dbReference type="PANTHER" id="PTHR23517:SF13">
    <property type="entry name" value="MAJOR FACILITATOR SUPERFAMILY MFS_1"/>
    <property type="match status" value="1"/>
</dbReference>
<feature type="transmembrane region" description="Helical" evidence="7">
    <location>
        <begin position="50"/>
        <end position="68"/>
    </location>
</feature>
<keyword evidence="5 7" id="KW-1133">Transmembrane helix</keyword>
<dbReference type="EMBL" id="CAFAAQ010000207">
    <property type="protein sequence ID" value="CAB4820966.1"/>
    <property type="molecule type" value="Genomic_DNA"/>
</dbReference>
<feature type="transmembrane region" description="Helical" evidence="7">
    <location>
        <begin position="170"/>
        <end position="190"/>
    </location>
</feature>
<feature type="transmembrane region" description="Helical" evidence="7">
    <location>
        <begin position="106"/>
        <end position="129"/>
    </location>
</feature>
<dbReference type="PANTHER" id="PTHR23517">
    <property type="entry name" value="RESISTANCE PROTEIN MDTM, PUTATIVE-RELATED-RELATED"/>
    <property type="match status" value="1"/>
</dbReference>
<dbReference type="GO" id="GO:0022857">
    <property type="term" value="F:transmembrane transporter activity"/>
    <property type="evidence" value="ECO:0007669"/>
    <property type="project" value="InterPro"/>
</dbReference>
<evidence type="ECO:0000259" key="8">
    <source>
        <dbReference type="PROSITE" id="PS50850"/>
    </source>
</evidence>
<dbReference type="AlphaFoldDB" id="A0A6J6ZMG1"/>
<organism evidence="9">
    <name type="scientific">freshwater metagenome</name>
    <dbReference type="NCBI Taxonomy" id="449393"/>
    <lineage>
        <taxon>unclassified sequences</taxon>
        <taxon>metagenomes</taxon>
        <taxon>ecological metagenomes</taxon>
    </lineage>
</organism>
<name>A0A6J6ZMG1_9ZZZZ</name>
<proteinExistence type="predicted"/>
<keyword evidence="3" id="KW-1003">Cell membrane</keyword>
<dbReference type="Pfam" id="PF07690">
    <property type="entry name" value="MFS_1"/>
    <property type="match status" value="1"/>
</dbReference>
<keyword evidence="4 7" id="KW-0812">Transmembrane</keyword>
<evidence type="ECO:0000256" key="2">
    <source>
        <dbReference type="ARBA" id="ARBA00022448"/>
    </source>
</evidence>
<dbReference type="InterPro" id="IPR020846">
    <property type="entry name" value="MFS_dom"/>
</dbReference>
<dbReference type="Gene3D" id="1.20.1250.20">
    <property type="entry name" value="MFS general substrate transporter like domains"/>
    <property type="match status" value="1"/>
</dbReference>
<evidence type="ECO:0000256" key="6">
    <source>
        <dbReference type="ARBA" id="ARBA00023136"/>
    </source>
</evidence>
<evidence type="ECO:0000256" key="1">
    <source>
        <dbReference type="ARBA" id="ARBA00004651"/>
    </source>
</evidence>
<feature type="transmembrane region" description="Helical" evidence="7">
    <location>
        <begin position="141"/>
        <end position="164"/>
    </location>
</feature>